<gene>
    <name evidence="8" type="ORF">JRO89_XS06G0018800</name>
</gene>
<feature type="region of interest" description="Disordered" evidence="5">
    <location>
        <begin position="217"/>
        <end position="270"/>
    </location>
</feature>
<dbReference type="SUPFAM" id="SSF46785">
    <property type="entry name" value="Winged helix' DNA-binding domain"/>
    <property type="match status" value="1"/>
</dbReference>
<dbReference type="InterPro" id="IPR012677">
    <property type="entry name" value="Nucleotide-bd_a/b_plait_sf"/>
</dbReference>
<evidence type="ECO:0000256" key="5">
    <source>
        <dbReference type="SAM" id="MobiDB-lite"/>
    </source>
</evidence>
<reference evidence="8 9" key="1">
    <citation type="submission" date="2021-02" db="EMBL/GenBank/DDBJ databases">
        <title>Plant Genome Project.</title>
        <authorList>
            <person name="Zhang R.-G."/>
        </authorList>
    </citation>
    <scope>NUCLEOTIDE SEQUENCE [LARGE SCALE GENOMIC DNA]</scope>
    <source>
        <tissue evidence="8">Leaves</tissue>
    </source>
</reference>
<dbReference type="SMART" id="SM00360">
    <property type="entry name" value="RRM"/>
    <property type="match status" value="1"/>
</dbReference>
<dbReference type="PANTHER" id="PTHR22792">
    <property type="entry name" value="LUPUS LA PROTEIN-RELATED"/>
    <property type="match status" value="1"/>
</dbReference>
<dbReference type="EMBL" id="JAFEMO010000006">
    <property type="protein sequence ID" value="KAH7568586.1"/>
    <property type="molecule type" value="Genomic_DNA"/>
</dbReference>
<evidence type="ECO:0000256" key="2">
    <source>
        <dbReference type="ARBA" id="ARBA00022884"/>
    </source>
</evidence>
<dbReference type="InterPro" id="IPR035979">
    <property type="entry name" value="RBD_domain_sf"/>
</dbReference>
<evidence type="ECO:0000256" key="4">
    <source>
        <dbReference type="PROSITE-ProRule" id="PRU00332"/>
    </source>
</evidence>
<name>A0ABQ8HW58_9ROSI</name>
<feature type="domain" description="RRM" evidence="6">
    <location>
        <begin position="421"/>
        <end position="508"/>
    </location>
</feature>
<sequence length="631" mass="70752">MWLPMDSGSVHFSEAATILNLRQAPILSPDILYWHDDKLDQYSIKSRVFMCHHKLESFFGRSATIGCLLSATLLAKMFQSRAPRNVPVEFHRVKNVALVHRPYVVVRWLAPNQGCYKGDESKSSPLSCRGRGFGYLVRGRDGSGDGIQPFVVESDSTSVVAILEVVLKRPEERISEEEQSRRRNAGREGFAVLKDFSTHFLPPVFFFLLFPQMGGAEAPASTTTTTTSSPAGDSSPPSPPYDPDFSPVGSPEHDVADVQGPPSDDDHELDLDLDHEDQCKDGHSPPVAVLTDDLKRQIIKQAIFSLFMYPNSRSLDLRPYLLIGAYLLKIFLMVLQVEYYFSDENLPTDKHMMNLIKKNRQGFVPISVIASFRKMKKLTRDYASIAVALRESSLLVVSSNGKKVRRLNPLPVTEVRDRKLFTVLVENLPEDHSVESIRRIFAEAGHIKSICIRDPHAVEELKKGNRAEILISNKLHALVEYETVEAAEKAVATLNDEQDWRNGMRVKLLKRMGKYGHKMQAWRGSESEKNIIGHTSEQIGDEENNNLSEHHEDTPDEEEGDHLSKEKNGQKGRNRGRVRRNSRYRGTNGLGHGTTSSTHVLESKPPPGPRMPDGTRGFTMGRGRTPVAGQS</sequence>
<dbReference type="Gene3D" id="1.10.10.10">
    <property type="entry name" value="Winged helix-like DNA-binding domain superfamily/Winged helix DNA-binding domain"/>
    <property type="match status" value="1"/>
</dbReference>
<dbReference type="SUPFAM" id="SSF54928">
    <property type="entry name" value="RNA-binding domain, RBD"/>
    <property type="match status" value="1"/>
</dbReference>
<dbReference type="Pfam" id="PF05383">
    <property type="entry name" value="La"/>
    <property type="match status" value="1"/>
</dbReference>
<dbReference type="InterPro" id="IPR006630">
    <property type="entry name" value="La_HTH"/>
</dbReference>
<evidence type="ECO:0000256" key="3">
    <source>
        <dbReference type="ARBA" id="ARBA00023242"/>
    </source>
</evidence>
<dbReference type="PANTHER" id="PTHR22792:SF159">
    <property type="entry name" value="LA-RELATED PROTEIN 1B-RELATED"/>
    <property type="match status" value="1"/>
</dbReference>
<accession>A0ABQ8HW58</accession>
<evidence type="ECO:0000259" key="7">
    <source>
        <dbReference type="PROSITE" id="PS50961"/>
    </source>
</evidence>
<dbReference type="InterPro" id="IPR000504">
    <property type="entry name" value="RRM_dom"/>
</dbReference>
<dbReference type="Gene3D" id="3.30.70.330">
    <property type="match status" value="1"/>
</dbReference>
<feature type="compositionally biased region" description="Low complexity" evidence="5">
    <location>
        <begin position="614"/>
        <end position="625"/>
    </location>
</feature>
<dbReference type="PROSITE" id="PS50102">
    <property type="entry name" value="RRM"/>
    <property type="match status" value="1"/>
</dbReference>
<evidence type="ECO:0008006" key="10">
    <source>
        <dbReference type="Google" id="ProtNLM"/>
    </source>
</evidence>
<dbReference type="InterPro" id="IPR036388">
    <property type="entry name" value="WH-like_DNA-bd_sf"/>
</dbReference>
<dbReference type="Proteomes" id="UP000827721">
    <property type="component" value="Unassembled WGS sequence"/>
</dbReference>
<dbReference type="SMART" id="SM00715">
    <property type="entry name" value="LA"/>
    <property type="match status" value="1"/>
</dbReference>
<evidence type="ECO:0000313" key="9">
    <source>
        <dbReference type="Proteomes" id="UP000827721"/>
    </source>
</evidence>
<keyword evidence="2 4" id="KW-0694">RNA-binding</keyword>
<feature type="compositionally biased region" description="Low complexity" evidence="5">
    <location>
        <begin position="218"/>
        <end position="235"/>
    </location>
</feature>
<feature type="domain" description="HTH La-type RNA-binding" evidence="7">
    <location>
        <begin position="323"/>
        <end position="414"/>
    </location>
</feature>
<evidence type="ECO:0000259" key="6">
    <source>
        <dbReference type="PROSITE" id="PS50102"/>
    </source>
</evidence>
<keyword evidence="9" id="KW-1185">Reference proteome</keyword>
<comment type="caution">
    <text evidence="8">The sequence shown here is derived from an EMBL/GenBank/DDBJ whole genome shotgun (WGS) entry which is preliminary data.</text>
</comment>
<evidence type="ECO:0000256" key="1">
    <source>
        <dbReference type="ARBA" id="ARBA00004123"/>
    </source>
</evidence>
<protein>
    <recommendedName>
        <fullName evidence="10">La-related protein 6A</fullName>
    </recommendedName>
</protein>
<dbReference type="PROSITE" id="PS50961">
    <property type="entry name" value="HTH_LA"/>
    <property type="match status" value="1"/>
</dbReference>
<feature type="region of interest" description="Disordered" evidence="5">
    <location>
        <begin position="536"/>
        <end position="631"/>
    </location>
</feature>
<proteinExistence type="predicted"/>
<comment type="subcellular location">
    <subcellularLocation>
        <location evidence="1">Nucleus</location>
    </subcellularLocation>
</comment>
<dbReference type="InterPro" id="IPR002344">
    <property type="entry name" value="Lupus_La"/>
</dbReference>
<feature type="compositionally biased region" description="Basic residues" evidence="5">
    <location>
        <begin position="570"/>
        <end position="583"/>
    </location>
</feature>
<organism evidence="8 9">
    <name type="scientific">Xanthoceras sorbifolium</name>
    <dbReference type="NCBI Taxonomy" id="99658"/>
    <lineage>
        <taxon>Eukaryota</taxon>
        <taxon>Viridiplantae</taxon>
        <taxon>Streptophyta</taxon>
        <taxon>Embryophyta</taxon>
        <taxon>Tracheophyta</taxon>
        <taxon>Spermatophyta</taxon>
        <taxon>Magnoliopsida</taxon>
        <taxon>eudicotyledons</taxon>
        <taxon>Gunneridae</taxon>
        <taxon>Pentapetalae</taxon>
        <taxon>rosids</taxon>
        <taxon>malvids</taxon>
        <taxon>Sapindales</taxon>
        <taxon>Sapindaceae</taxon>
        <taxon>Xanthoceroideae</taxon>
        <taxon>Xanthoceras</taxon>
    </lineage>
</organism>
<dbReference type="PRINTS" id="PR00302">
    <property type="entry name" value="LUPUSLA"/>
</dbReference>
<dbReference type="InterPro" id="IPR034878">
    <property type="entry name" value="La-rel_plant_RRM"/>
</dbReference>
<dbReference type="CDD" id="cd12288">
    <property type="entry name" value="RRM_La_like_plant"/>
    <property type="match status" value="1"/>
</dbReference>
<evidence type="ECO:0000313" key="8">
    <source>
        <dbReference type="EMBL" id="KAH7568586.1"/>
    </source>
</evidence>
<dbReference type="InterPro" id="IPR045180">
    <property type="entry name" value="La_dom_prot"/>
</dbReference>
<dbReference type="InterPro" id="IPR036390">
    <property type="entry name" value="WH_DNA-bd_sf"/>
</dbReference>
<keyword evidence="3" id="KW-0539">Nucleus</keyword>